<sequence length="308" mass="33136">MRCKKHGTDLSSIAGVCASCLRERLVRVILAEKQLQAESVSQNHCNSNTNLTVPRHVSPYISRRKSINSANPAATAERPINKPRLNHSQSYKRFYNSPQIAIYTGGCIGGSSSNSKKPTLIRFPSISNLFRSNSRNGDADSNHRVSVSTSSEPCGAGGRPSSVTSSPFWNVLPGAGARQKNKAFYADEYSTIGANAVVRKHRCVRDRGMSPVRTSDDGGEDELSDGSSGYESAESSKETPKKTPSRQTFQRGGGRKSVTELIFCPLVGASPNRLLSMKGKPPVDGGCSGDIRTPAVPHISYAKSTEDC</sequence>
<dbReference type="EMBL" id="CM042038">
    <property type="protein sequence ID" value="KAI3731924.1"/>
    <property type="molecule type" value="Genomic_DNA"/>
</dbReference>
<dbReference type="Proteomes" id="UP001056120">
    <property type="component" value="Linkage Group LG21"/>
</dbReference>
<accession>A0ACB9CCC4</accession>
<proteinExistence type="predicted"/>
<reference evidence="1 2" key="2">
    <citation type="journal article" date="2022" name="Mol. Ecol. Resour.">
        <title>The genomes of chicory, endive, great burdock and yacon provide insights into Asteraceae paleo-polyploidization history and plant inulin production.</title>
        <authorList>
            <person name="Fan W."/>
            <person name="Wang S."/>
            <person name="Wang H."/>
            <person name="Wang A."/>
            <person name="Jiang F."/>
            <person name="Liu H."/>
            <person name="Zhao H."/>
            <person name="Xu D."/>
            <person name="Zhang Y."/>
        </authorList>
    </citation>
    <scope>NUCLEOTIDE SEQUENCE [LARGE SCALE GENOMIC DNA]</scope>
    <source>
        <strain evidence="2">cv. Yunnan</strain>
        <tissue evidence="1">Leaves</tissue>
    </source>
</reference>
<comment type="caution">
    <text evidence="1">The sequence shown here is derived from an EMBL/GenBank/DDBJ whole genome shotgun (WGS) entry which is preliminary data.</text>
</comment>
<evidence type="ECO:0000313" key="1">
    <source>
        <dbReference type="EMBL" id="KAI3731924.1"/>
    </source>
</evidence>
<name>A0ACB9CCC4_9ASTR</name>
<organism evidence="1 2">
    <name type="scientific">Smallanthus sonchifolius</name>
    <dbReference type="NCBI Taxonomy" id="185202"/>
    <lineage>
        <taxon>Eukaryota</taxon>
        <taxon>Viridiplantae</taxon>
        <taxon>Streptophyta</taxon>
        <taxon>Embryophyta</taxon>
        <taxon>Tracheophyta</taxon>
        <taxon>Spermatophyta</taxon>
        <taxon>Magnoliopsida</taxon>
        <taxon>eudicotyledons</taxon>
        <taxon>Gunneridae</taxon>
        <taxon>Pentapetalae</taxon>
        <taxon>asterids</taxon>
        <taxon>campanulids</taxon>
        <taxon>Asterales</taxon>
        <taxon>Asteraceae</taxon>
        <taxon>Asteroideae</taxon>
        <taxon>Heliantheae alliance</taxon>
        <taxon>Millerieae</taxon>
        <taxon>Smallanthus</taxon>
    </lineage>
</organism>
<gene>
    <name evidence="1" type="ORF">L1987_63117</name>
</gene>
<protein>
    <submittedName>
        <fullName evidence="1">Uncharacterized protein</fullName>
    </submittedName>
</protein>
<reference evidence="2" key="1">
    <citation type="journal article" date="2022" name="Mol. Ecol. Resour.">
        <title>The genomes of chicory, endive, great burdock and yacon provide insights into Asteraceae palaeo-polyploidization history and plant inulin production.</title>
        <authorList>
            <person name="Fan W."/>
            <person name="Wang S."/>
            <person name="Wang H."/>
            <person name="Wang A."/>
            <person name="Jiang F."/>
            <person name="Liu H."/>
            <person name="Zhao H."/>
            <person name="Xu D."/>
            <person name="Zhang Y."/>
        </authorList>
    </citation>
    <scope>NUCLEOTIDE SEQUENCE [LARGE SCALE GENOMIC DNA]</scope>
    <source>
        <strain evidence="2">cv. Yunnan</strain>
    </source>
</reference>
<evidence type="ECO:0000313" key="2">
    <source>
        <dbReference type="Proteomes" id="UP001056120"/>
    </source>
</evidence>
<keyword evidence="2" id="KW-1185">Reference proteome</keyword>